<protein>
    <recommendedName>
        <fullName evidence="3">HNH nuclease domain-containing protein</fullName>
    </recommendedName>
</protein>
<evidence type="ECO:0008006" key="3">
    <source>
        <dbReference type="Google" id="ProtNLM"/>
    </source>
</evidence>
<gene>
    <name evidence="1" type="ORF">Egran_02296</name>
</gene>
<evidence type="ECO:0000313" key="1">
    <source>
        <dbReference type="EMBL" id="OXV09941.1"/>
    </source>
</evidence>
<comment type="caution">
    <text evidence="1">The sequence shown here is derived from an EMBL/GenBank/DDBJ whole genome shotgun (WGS) entry which is preliminary data.</text>
</comment>
<dbReference type="OrthoDB" id="5386595at2759"/>
<organism evidence="1 2">
    <name type="scientific">Elaphomyces granulatus</name>
    <dbReference type="NCBI Taxonomy" id="519963"/>
    <lineage>
        <taxon>Eukaryota</taxon>
        <taxon>Fungi</taxon>
        <taxon>Dikarya</taxon>
        <taxon>Ascomycota</taxon>
        <taxon>Pezizomycotina</taxon>
        <taxon>Eurotiomycetes</taxon>
        <taxon>Eurotiomycetidae</taxon>
        <taxon>Eurotiales</taxon>
        <taxon>Elaphomycetaceae</taxon>
        <taxon>Elaphomyces</taxon>
    </lineage>
</organism>
<keyword evidence="2" id="KW-1185">Reference proteome</keyword>
<proteinExistence type="predicted"/>
<dbReference type="Proteomes" id="UP000243515">
    <property type="component" value="Unassembled WGS sequence"/>
</dbReference>
<accession>A0A232M0K1</accession>
<evidence type="ECO:0000313" key="2">
    <source>
        <dbReference type="Proteomes" id="UP000243515"/>
    </source>
</evidence>
<name>A0A232M0K1_9EURO</name>
<dbReference type="EMBL" id="NPHW01003216">
    <property type="protein sequence ID" value="OXV09941.1"/>
    <property type="molecule type" value="Genomic_DNA"/>
</dbReference>
<reference evidence="1 2" key="1">
    <citation type="journal article" date="2015" name="Environ. Microbiol.">
        <title>Metagenome sequence of Elaphomyces granulatus from sporocarp tissue reveals Ascomycota ectomycorrhizal fingerprints of genome expansion and a Proteobacteria-rich microbiome.</title>
        <authorList>
            <person name="Quandt C.A."/>
            <person name="Kohler A."/>
            <person name="Hesse C.N."/>
            <person name="Sharpton T.J."/>
            <person name="Martin F."/>
            <person name="Spatafora J.W."/>
        </authorList>
    </citation>
    <scope>NUCLEOTIDE SEQUENCE [LARGE SCALE GENOMIC DNA]</scope>
    <source>
        <strain evidence="1 2">OSC145934</strain>
    </source>
</reference>
<sequence length="295" mass="33759">MLNPPVIPERMSSLLPEARRIKLRENRQRHASYASAASTTISEFLEEKILSCELDMEYLKSYKGGLQQANPTDAISKEDIDEEVGKILNRFEPLYEEVKILKRQRKYIIEDLEVDMSDLKKQKQDKDVDVALLERAYTNTIVPRVMAASGKQRKGSFKQSNFRKAVLNFYNAADNDSAYCHLTGWWQSKDVRAAHLVPKSLTSEEVSYLFGGLEAVEYMPQNTPRKSPKRRIGRSPSLRATLREQLKGVQFLKPSYADTTKVNIAGMLRNGNGFEVLRVQPIRRILEGCDRKSRS</sequence>
<dbReference type="AlphaFoldDB" id="A0A232M0K1"/>